<dbReference type="AlphaFoldDB" id="A0A9P8I872"/>
<feature type="compositionally biased region" description="Basic residues" evidence="1">
    <location>
        <begin position="97"/>
        <end position="107"/>
    </location>
</feature>
<evidence type="ECO:0000313" key="2">
    <source>
        <dbReference type="EMBL" id="KAH0545104.1"/>
    </source>
</evidence>
<gene>
    <name evidence="2" type="ORF">GP486_008471</name>
</gene>
<feature type="compositionally biased region" description="Low complexity" evidence="1">
    <location>
        <begin position="12"/>
        <end position="30"/>
    </location>
</feature>
<protein>
    <recommendedName>
        <fullName evidence="4">Vegetative cell wall protein gp1</fullName>
    </recommendedName>
</protein>
<feature type="compositionally biased region" description="Low complexity" evidence="1">
    <location>
        <begin position="180"/>
        <end position="191"/>
    </location>
</feature>
<dbReference type="Proteomes" id="UP000750711">
    <property type="component" value="Unassembled WGS sequence"/>
</dbReference>
<evidence type="ECO:0000313" key="3">
    <source>
        <dbReference type="Proteomes" id="UP000750711"/>
    </source>
</evidence>
<proteinExistence type="predicted"/>
<evidence type="ECO:0008006" key="4">
    <source>
        <dbReference type="Google" id="ProtNLM"/>
    </source>
</evidence>
<dbReference type="EMBL" id="JAGHQM010003293">
    <property type="protein sequence ID" value="KAH0545104.1"/>
    <property type="molecule type" value="Genomic_DNA"/>
</dbReference>
<feature type="region of interest" description="Disordered" evidence="1">
    <location>
        <begin position="1"/>
        <end position="125"/>
    </location>
</feature>
<evidence type="ECO:0000256" key="1">
    <source>
        <dbReference type="SAM" id="MobiDB-lite"/>
    </source>
</evidence>
<keyword evidence="3" id="KW-1185">Reference proteome</keyword>
<reference evidence="2" key="1">
    <citation type="submission" date="2021-03" db="EMBL/GenBank/DDBJ databases">
        <title>Comparative genomics and phylogenomic investigation of the class Geoglossomycetes provide insights into ecological specialization and systematics.</title>
        <authorList>
            <person name="Melie T."/>
            <person name="Pirro S."/>
            <person name="Miller A.N."/>
            <person name="Quandt A."/>
        </authorList>
    </citation>
    <scope>NUCLEOTIDE SEQUENCE</scope>
    <source>
        <strain evidence="2">CAQ_001_2017</strain>
    </source>
</reference>
<organism evidence="2 3">
    <name type="scientific">Trichoglossum hirsutum</name>
    <dbReference type="NCBI Taxonomy" id="265104"/>
    <lineage>
        <taxon>Eukaryota</taxon>
        <taxon>Fungi</taxon>
        <taxon>Dikarya</taxon>
        <taxon>Ascomycota</taxon>
        <taxon>Pezizomycotina</taxon>
        <taxon>Geoglossomycetes</taxon>
        <taxon>Geoglossales</taxon>
        <taxon>Geoglossaceae</taxon>
        <taxon>Trichoglossum</taxon>
    </lineage>
</organism>
<name>A0A9P8I872_9PEZI</name>
<comment type="caution">
    <text evidence="2">The sequence shown here is derived from an EMBL/GenBank/DDBJ whole genome shotgun (WGS) entry which is preliminary data.</text>
</comment>
<feature type="region of interest" description="Disordered" evidence="1">
    <location>
        <begin position="146"/>
        <end position="205"/>
    </location>
</feature>
<feature type="compositionally biased region" description="Low complexity" evidence="1">
    <location>
        <begin position="62"/>
        <end position="80"/>
    </location>
</feature>
<sequence>MSSPSPAGPHGYYASPRYSMPAASPSSPRGSPKRHSRRASGGQNPAEYAYTSPRGTSSGYQSSPGYATPGPGYYPGYSSPNANADFVSGSDREARHIFVKSGKRHASQYREPSFDDEFVHPRRKPPRYQSYWRYRYADDYHYYDQTPVYEPSTPRERSRRSSHSTRPGSAVPPRSQTAAPQQTQKPKVTQVKPPPKATEEDARRANIPAGYSIKNWDPTEVPILLLGSVFDANSLGKWIYDWTVFHHGPATPMSDLAGELWLLLIQLAGKVKRAQECMPRIRKQENQEMVEDFLDSGDRLWARFKRLLKACEEYMWRAAERKSGSTGTGKEKVQVQMGKNSGCEFVDSIFGRERELERTEKLMTGMRLWSMRFDANCEDILRRPTA</sequence>
<accession>A0A9P8I872</accession>